<dbReference type="AlphaFoldDB" id="A0A8S9XPW9"/>
<gene>
    <name evidence="2" type="ORF">GE061_015822</name>
</gene>
<feature type="compositionally biased region" description="Low complexity" evidence="1">
    <location>
        <begin position="15"/>
        <end position="27"/>
    </location>
</feature>
<reference evidence="2" key="1">
    <citation type="journal article" date="2021" name="Mol. Ecol. Resour.">
        <title>Apolygus lucorum genome provides insights into omnivorousness and mesophyll feeding.</title>
        <authorList>
            <person name="Liu Y."/>
            <person name="Liu H."/>
            <person name="Wang H."/>
            <person name="Huang T."/>
            <person name="Liu B."/>
            <person name="Yang B."/>
            <person name="Yin L."/>
            <person name="Li B."/>
            <person name="Zhang Y."/>
            <person name="Zhang S."/>
            <person name="Jiang F."/>
            <person name="Zhang X."/>
            <person name="Ren Y."/>
            <person name="Wang B."/>
            <person name="Wang S."/>
            <person name="Lu Y."/>
            <person name="Wu K."/>
            <person name="Fan W."/>
            <person name="Wang G."/>
        </authorList>
    </citation>
    <scope>NUCLEOTIDE SEQUENCE</scope>
    <source>
        <strain evidence="2">12Hb</strain>
    </source>
</reference>
<feature type="region of interest" description="Disordered" evidence="1">
    <location>
        <begin position="1"/>
        <end position="73"/>
    </location>
</feature>
<feature type="compositionally biased region" description="Polar residues" evidence="1">
    <location>
        <begin position="1"/>
        <end position="11"/>
    </location>
</feature>
<feature type="compositionally biased region" description="Basic and acidic residues" evidence="1">
    <location>
        <begin position="324"/>
        <end position="333"/>
    </location>
</feature>
<proteinExistence type="predicted"/>
<evidence type="ECO:0000313" key="2">
    <source>
        <dbReference type="EMBL" id="KAF6210066.1"/>
    </source>
</evidence>
<organism evidence="2 3">
    <name type="scientific">Apolygus lucorum</name>
    <name type="common">Small green plant bug</name>
    <name type="synonym">Lygocoris lucorum</name>
    <dbReference type="NCBI Taxonomy" id="248454"/>
    <lineage>
        <taxon>Eukaryota</taxon>
        <taxon>Metazoa</taxon>
        <taxon>Ecdysozoa</taxon>
        <taxon>Arthropoda</taxon>
        <taxon>Hexapoda</taxon>
        <taxon>Insecta</taxon>
        <taxon>Pterygota</taxon>
        <taxon>Neoptera</taxon>
        <taxon>Paraneoptera</taxon>
        <taxon>Hemiptera</taxon>
        <taxon>Heteroptera</taxon>
        <taxon>Panheteroptera</taxon>
        <taxon>Cimicomorpha</taxon>
        <taxon>Miridae</taxon>
        <taxon>Mirini</taxon>
        <taxon>Apolygus</taxon>
    </lineage>
</organism>
<dbReference type="EMBL" id="WIXP02000006">
    <property type="protein sequence ID" value="KAF6210066.1"/>
    <property type="molecule type" value="Genomic_DNA"/>
</dbReference>
<comment type="caution">
    <text evidence="2">The sequence shown here is derived from an EMBL/GenBank/DDBJ whole genome shotgun (WGS) entry which is preliminary data.</text>
</comment>
<sequence length="370" mass="39991">MMASNEKNPAQPNGEAVAPVVSAPVESNRGKSYAARGRGRGMSPYQRPRTSKQSTNTSFQPKSSASKMYSQRQPTFKASEAALHSDFITLREHASKVNVCLPMGVTPPIRPTFELFCLNEGVSLLTRVYWKFISTRDMKGTQNLDFHLLDDDGISLFPFLVDDGTGDSTGMPEEILADSDAAGSNLALCIYFLGPAFSNKARLPGQMTRRTKAVAAVLGVNQVGPILVESDWIEAYSYQVGKLRKILQDYSTTVTSAARQKAEEVGDSSCVKTKIHILLGLYDKTVANFLVPVGETPGTLAVGGQGAAMALLPRRPRGHNGAMPREDCHRTDPPRTGSIPPYPKVHHTDVNPPATPYKLSHPGVSGYSSG</sequence>
<keyword evidence="3" id="KW-1185">Reference proteome</keyword>
<protein>
    <submittedName>
        <fullName evidence="2">Uncharacterized protein</fullName>
    </submittedName>
</protein>
<dbReference type="Proteomes" id="UP000466442">
    <property type="component" value="Unassembled WGS sequence"/>
</dbReference>
<accession>A0A8S9XPW9</accession>
<evidence type="ECO:0000256" key="1">
    <source>
        <dbReference type="SAM" id="MobiDB-lite"/>
    </source>
</evidence>
<evidence type="ECO:0000313" key="3">
    <source>
        <dbReference type="Proteomes" id="UP000466442"/>
    </source>
</evidence>
<feature type="compositionally biased region" description="Polar residues" evidence="1">
    <location>
        <begin position="51"/>
        <end position="73"/>
    </location>
</feature>
<feature type="region of interest" description="Disordered" evidence="1">
    <location>
        <begin position="314"/>
        <end position="370"/>
    </location>
</feature>
<name>A0A8S9XPW9_APOLU</name>